<comment type="catalytic activity">
    <reaction evidence="3">
        <text>hexadecanoate(out) = hexadecanoate(in)</text>
        <dbReference type="Rhea" id="RHEA:45256"/>
        <dbReference type="ChEBI" id="CHEBI:7896"/>
    </reaction>
    <physiologicalReaction direction="left-to-right" evidence="3">
        <dbReference type="Rhea" id="RHEA:45257"/>
    </physiologicalReaction>
</comment>
<evidence type="ECO:0000256" key="10">
    <source>
        <dbReference type="ARBA" id="ARBA00010532"/>
    </source>
</evidence>
<keyword evidence="13" id="KW-1003">Cell membrane</keyword>
<evidence type="ECO:0000256" key="8">
    <source>
        <dbReference type="ARBA" id="ARBA00004555"/>
    </source>
</evidence>
<dbReference type="Proteomes" id="UP001174136">
    <property type="component" value="Unassembled WGS sequence"/>
</dbReference>
<dbReference type="AlphaFoldDB" id="A0AA47MUX8"/>
<proteinExistence type="inferred from homology"/>
<keyword evidence="12" id="KW-0813">Transport</keyword>
<evidence type="ECO:0000256" key="11">
    <source>
        <dbReference type="ARBA" id="ARBA00020772"/>
    </source>
</evidence>
<comment type="catalytic activity">
    <reaction evidence="4">
        <text>tetradecanoate(out) = tetradecanoate(in)</text>
        <dbReference type="Rhea" id="RHEA:45252"/>
        <dbReference type="ChEBI" id="CHEBI:30807"/>
    </reaction>
    <physiologicalReaction direction="left-to-right" evidence="4">
        <dbReference type="Rhea" id="RHEA:45253"/>
    </physiologicalReaction>
</comment>
<keyword evidence="21 33" id="KW-0472">Membrane</keyword>
<dbReference type="GO" id="GO:0006898">
    <property type="term" value="P:receptor-mediated endocytosis"/>
    <property type="evidence" value="ECO:0007669"/>
    <property type="project" value="TreeGrafter"/>
</dbReference>
<comment type="caution">
    <text evidence="34">The sequence shown here is derived from an EMBL/GenBank/DDBJ whole genome shotgun (WGS) entry which is preliminary data.</text>
</comment>
<evidence type="ECO:0000256" key="26">
    <source>
        <dbReference type="ARBA" id="ARBA00023288"/>
    </source>
</evidence>
<keyword evidence="22" id="KW-0564">Palmitate</keyword>
<keyword evidence="19" id="KW-0333">Golgi apparatus</keyword>
<keyword evidence="15 33" id="KW-0812">Transmembrane</keyword>
<evidence type="ECO:0000256" key="9">
    <source>
        <dbReference type="ARBA" id="ARBA00004651"/>
    </source>
</evidence>
<evidence type="ECO:0000256" key="27">
    <source>
        <dbReference type="ARBA" id="ARBA00023949"/>
    </source>
</evidence>
<keyword evidence="14" id="KW-1017">Isopeptide bond</keyword>
<gene>
    <name evidence="34" type="primary">CD36</name>
    <name evidence="34" type="ORF">N1851_014022</name>
</gene>
<comment type="catalytic activity">
    <reaction evidence="5">
        <text>butanoate(out) = butanoate(in)</text>
        <dbReference type="Rhea" id="RHEA:45248"/>
        <dbReference type="ChEBI" id="CHEBI:17968"/>
    </reaction>
    <physiologicalReaction direction="left-to-right" evidence="5">
        <dbReference type="Rhea" id="RHEA:45249"/>
    </physiologicalReaction>
</comment>
<comment type="catalytic activity">
    <reaction evidence="1">
        <text>(9Z,12Z)-octadecadienoate(out) = (9Z,12Z)-octadecadienoate(in)</text>
        <dbReference type="Rhea" id="RHEA:45264"/>
        <dbReference type="ChEBI" id="CHEBI:30245"/>
    </reaction>
    <physiologicalReaction direction="left-to-right" evidence="1">
        <dbReference type="Rhea" id="RHEA:45265"/>
    </physiologicalReaction>
</comment>
<organism evidence="34 35">
    <name type="scientific">Merluccius polli</name>
    <name type="common">Benguela hake</name>
    <name type="synonym">Merluccius cadenati</name>
    <dbReference type="NCBI Taxonomy" id="89951"/>
    <lineage>
        <taxon>Eukaryota</taxon>
        <taxon>Metazoa</taxon>
        <taxon>Chordata</taxon>
        <taxon>Craniata</taxon>
        <taxon>Vertebrata</taxon>
        <taxon>Euteleostomi</taxon>
        <taxon>Actinopterygii</taxon>
        <taxon>Neopterygii</taxon>
        <taxon>Teleostei</taxon>
        <taxon>Neoteleostei</taxon>
        <taxon>Acanthomorphata</taxon>
        <taxon>Zeiogadaria</taxon>
        <taxon>Gadariae</taxon>
        <taxon>Gadiformes</taxon>
        <taxon>Gadoidei</taxon>
        <taxon>Merlucciidae</taxon>
        <taxon>Merluccius</taxon>
    </lineage>
</organism>
<evidence type="ECO:0000256" key="15">
    <source>
        <dbReference type="ARBA" id="ARBA00022692"/>
    </source>
</evidence>
<dbReference type="PRINTS" id="PR01609">
    <property type="entry name" value="CD36FAMILY"/>
</dbReference>
<dbReference type="GO" id="GO:0016324">
    <property type="term" value="C:apical plasma membrane"/>
    <property type="evidence" value="ECO:0007669"/>
    <property type="project" value="UniProtKB-SubCell"/>
</dbReference>
<evidence type="ECO:0000256" key="18">
    <source>
        <dbReference type="ARBA" id="ARBA00022989"/>
    </source>
</evidence>
<evidence type="ECO:0000256" key="29">
    <source>
        <dbReference type="ARBA" id="ARBA00031821"/>
    </source>
</evidence>
<evidence type="ECO:0000256" key="12">
    <source>
        <dbReference type="ARBA" id="ARBA00022448"/>
    </source>
</evidence>
<dbReference type="GO" id="GO:0019915">
    <property type="term" value="P:lipid storage"/>
    <property type="evidence" value="ECO:0007669"/>
    <property type="project" value="TreeGrafter"/>
</dbReference>
<dbReference type="GO" id="GO:0150094">
    <property type="term" value="P:amyloid-beta clearance by cellular catabolic process"/>
    <property type="evidence" value="ECO:0007669"/>
    <property type="project" value="TreeGrafter"/>
</dbReference>
<dbReference type="PANTHER" id="PTHR11923">
    <property type="entry name" value="SCAVENGER RECEPTOR CLASS B TYPE-1 SR-B1"/>
    <property type="match status" value="1"/>
</dbReference>
<evidence type="ECO:0000256" key="1">
    <source>
        <dbReference type="ARBA" id="ARBA00000542"/>
    </source>
</evidence>
<dbReference type="EMBL" id="JAOPHQ010002563">
    <property type="protein sequence ID" value="KAK0146625.1"/>
    <property type="molecule type" value="Genomic_DNA"/>
</dbReference>
<evidence type="ECO:0000256" key="7">
    <source>
        <dbReference type="ARBA" id="ARBA00004285"/>
    </source>
</evidence>
<comment type="subcellular location">
    <subcellularLocation>
        <location evidence="6">Apical cell membrane</location>
    </subcellularLocation>
    <subcellularLocation>
        <location evidence="9">Cell membrane</location>
        <topology evidence="9">Multi-pass membrane protein</topology>
    </subcellularLocation>
    <subcellularLocation>
        <location evidence="8">Golgi apparatus</location>
    </subcellularLocation>
    <subcellularLocation>
        <location evidence="7">Membrane raft</location>
    </subcellularLocation>
</comment>
<evidence type="ECO:0000256" key="13">
    <source>
        <dbReference type="ARBA" id="ARBA00022475"/>
    </source>
</evidence>
<evidence type="ECO:0000256" key="14">
    <source>
        <dbReference type="ARBA" id="ARBA00022499"/>
    </source>
</evidence>
<dbReference type="GO" id="GO:0044539">
    <property type="term" value="P:long-chain fatty acid import into cell"/>
    <property type="evidence" value="ECO:0007669"/>
    <property type="project" value="TreeGrafter"/>
</dbReference>
<dbReference type="GO" id="GO:0005041">
    <property type="term" value="F:low-density lipoprotein particle receptor activity"/>
    <property type="evidence" value="ECO:0007669"/>
    <property type="project" value="TreeGrafter"/>
</dbReference>
<feature type="disulfide bond" evidence="32">
    <location>
        <begin position="308"/>
        <end position="317"/>
    </location>
</feature>
<evidence type="ECO:0000256" key="31">
    <source>
        <dbReference type="ARBA" id="ARBA00032780"/>
    </source>
</evidence>
<keyword evidence="23 32" id="KW-1015">Disulfide bond</keyword>
<feature type="disulfide bond" evidence="32">
    <location>
        <begin position="267"/>
        <end position="328"/>
    </location>
</feature>
<keyword evidence="35" id="KW-1185">Reference proteome</keyword>
<evidence type="ECO:0000256" key="2">
    <source>
        <dbReference type="ARBA" id="ARBA00000626"/>
    </source>
</evidence>
<dbReference type="PRINTS" id="PR01610">
    <property type="entry name" value="CD36ANTIGEN"/>
</dbReference>
<feature type="transmembrane region" description="Helical" evidence="33">
    <location>
        <begin position="9"/>
        <end position="30"/>
    </location>
</feature>
<dbReference type="GO" id="GO:0030169">
    <property type="term" value="F:low-density lipoprotein particle binding"/>
    <property type="evidence" value="ECO:0007669"/>
    <property type="project" value="TreeGrafter"/>
</dbReference>
<evidence type="ECO:0000256" key="21">
    <source>
        <dbReference type="ARBA" id="ARBA00023136"/>
    </source>
</evidence>
<evidence type="ECO:0000256" key="20">
    <source>
        <dbReference type="ARBA" id="ARBA00023055"/>
    </source>
</evidence>
<evidence type="ECO:0000256" key="28">
    <source>
        <dbReference type="ARBA" id="ARBA00029966"/>
    </source>
</evidence>
<feature type="transmembrane region" description="Helical" evidence="33">
    <location>
        <begin position="441"/>
        <end position="461"/>
    </location>
</feature>
<dbReference type="Pfam" id="PF01130">
    <property type="entry name" value="CD36"/>
    <property type="match status" value="1"/>
</dbReference>
<keyword evidence="20" id="KW-0445">Lipid transport</keyword>
<evidence type="ECO:0000313" key="35">
    <source>
        <dbReference type="Proteomes" id="UP001174136"/>
    </source>
</evidence>
<dbReference type="GO" id="GO:0005044">
    <property type="term" value="F:scavenger receptor activity"/>
    <property type="evidence" value="ECO:0007669"/>
    <property type="project" value="TreeGrafter"/>
</dbReference>
<comment type="catalytic activity">
    <reaction evidence="2">
        <text>(9Z)-octadecenoate(out) = (9Z)-octadecenoate(in)</text>
        <dbReference type="Rhea" id="RHEA:33655"/>
        <dbReference type="ChEBI" id="CHEBI:30823"/>
    </reaction>
    <physiologicalReaction direction="left-to-right" evidence="2">
        <dbReference type="Rhea" id="RHEA:33656"/>
    </physiologicalReaction>
</comment>
<evidence type="ECO:0000256" key="16">
    <source>
        <dbReference type="ARBA" id="ARBA00022843"/>
    </source>
</evidence>
<evidence type="ECO:0000256" key="24">
    <source>
        <dbReference type="ARBA" id="ARBA00023170"/>
    </source>
</evidence>
<name>A0AA47MUX8_MERPO</name>
<dbReference type="InterPro" id="IPR002159">
    <property type="entry name" value="CD36_fam"/>
</dbReference>
<evidence type="ECO:0000256" key="32">
    <source>
        <dbReference type="PIRSR" id="PIRSR605428-52"/>
    </source>
</evidence>
<evidence type="ECO:0000256" key="22">
    <source>
        <dbReference type="ARBA" id="ARBA00023139"/>
    </source>
</evidence>
<evidence type="ECO:0000256" key="17">
    <source>
        <dbReference type="ARBA" id="ARBA00022889"/>
    </source>
</evidence>
<comment type="catalytic activity">
    <reaction evidence="27">
        <text>tetracosanoate(out) = tetracosanoate(in)</text>
        <dbReference type="Rhea" id="RHEA:45260"/>
        <dbReference type="ChEBI" id="CHEBI:31014"/>
    </reaction>
    <physiologicalReaction direction="left-to-right" evidence="27">
        <dbReference type="Rhea" id="RHEA:45261"/>
    </physiologicalReaction>
</comment>
<evidence type="ECO:0000256" key="6">
    <source>
        <dbReference type="ARBA" id="ARBA00004221"/>
    </source>
</evidence>
<keyword evidence="25" id="KW-0325">Glycoprotein</keyword>
<accession>A0AA47MUX8</accession>
<dbReference type="InterPro" id="IPR005428">
    <property type="entry name" value="CD36/SCARB1/SNMP1"/>
</dbReference>
<evidence type="ECO:0000256" key="23">
    <source>
        <dbReference type="ARBA" id="ARBA00023157"/>
    </source>
</evidence>
<dbReference type="GO" id="GO:0009986">
    <property type="term" value="C:cell surface"/>
    <property type="evidence" value="ECO:0007669"/>
    <property type="project" value="TreeGrafter"/>
</dbReference>
<dbReference type="PANTHER" id="PTHR11923:SF12">
    <property type="entry name" value="PLATELET GLYCOPROTEIN 4"/>
    <property type="match status" value="1"/>
</dbReference>
<evidence type="ECO:0000256" key="3">
    <source>
        <dbReference type="ARBA" id="ARBA00000934"/>
    </source>
</evidence>
<reference evidence="34" key="1">
    <citation type="journal article" date="2023" name="Front. Mar. Sci.">
        <title>A new Merluccius polli reference genome to investigate the effects of global change in West African waters.</title>
        <authorList>
            <person name="Mateo J.L."/>
            <person name="Blanco-Fernandez C."/>
            <person name="Garcia-Vazquez E."/>
            <person name="Machado-Schiaffino G."/>
        </authorList>
    </citation>
    <scope>NUCLEOTIDE SEQUENCE</scope>
    <source>
        <strain evidence="34">C29</strain>
        <tissue evidence="34">Fin</tissue>
    </source>
</reference>
<keyword evidence="26" id="KW-0449">Lipoprotein</keyword>
<dbReference type="GO" id="GO:0007155">
    <property type="term" value="P:cell adhesion"/>
    <property type="evidence" value="ECO:0007669"/>
    <property type="project" value="UniProtKB-KW"/>
</dbReference>
<dbReference type="GO" id="GO:0005794">
    <property type="term" value="C:Golgi apparatus"/>
    <property type="evidence" value="ECO:0007669"/>
    <property type="project" value="UniProtKB-SubCell"/>
</dbReference>
<keyword evidence="18 33" id="KW-1133">Transmembrane helix</keyword>
<evidence type="ECO:0000256" key="19">
    <source>
        <dbReference type="ARBA" id="ARBA00023034"/>
    </source>
</evidence>
<feature type="disulfide bond" evidence="32">
    <location>
        <begin position="238"/>
        <end position="306"/>
    </location>
</feature>
<evidence type="ECO:0000256" key="30">
    <source>
        <dbReference type="ARBA" id="ARBA00032188"/>
    </source>
</evidence>
<keyword evidence="24" id="KW-0675">Receptor</keyword>
<evidence type="ECO:0000256" key="4">
    <source>
        <dbReference type="ARBA" id="ARBA00000996"/>
    </source>
</evidence>
<keyword evidence="17" id="KW-0130">Cell adhesion</keyword>
<evidence type="ECO:0000256" key="5">
    <source>
        <dbReference type="ARBA" id="ARBA00001892"/>
    </source>
</evidence>
<sequence length="624" mass="69262">MVCCNRRCGLLVGAVFGAAVAILGGILMVVDDQIIKGTVVKEAVIEPGTTAYNNWISSAAFVYRQMWLFDVQNPQEVIQNGSKPIVLEKGPYTYRVRYLAKENITAHDNNTVSFLLPNGAIFEPSMSIGSEEDYATVLNLAVAGAYSLVPKPLHLIVENLIKTTNSSLFQRRTVREILWGYPDPILKKILGVFSPYNGTYDGYYTVNTGKDDISKVSTIEKWKGERQVLLSFWKDKYCDTINGTDASSFAPFLDKEKPIYFFSSDICRSVSSTFSESVDLKGIKVYRYVLPPTTFASPTVNPDNHCFCIEKLVTKNCTLAGVLDVSRCREGVKVFISLPHFLHGSEYLRQEVLGLNPSEEHHFTYLDIEPITGFTLSFAKRLQLNMMYGPSKVITVLKKVKDYTIFPIVWLNETATLDDATADRIKAELFSRIELLETMQVTFMGTGAAIFLLCLLSYCCIRKGGRYGDPPQRCYRDDSLYYEFVYHQNDFEAVILRAGVGVAHGDTQGRGSASPLVQTLREVVASIAALPSVQQGLELGHVPPQRAHVFGKLPGLLLLLYCCTARSSAGLKPASRALGCRAVAHAQGLDSCRLSESSATMAWLSTRRRILATVRLKAFSVARQ</sequence>
<dbReference type="GO" id="GO:0042953">
    <property type="term" value="P:lipoprotein transport"/>
    <property type="evidence" value="ECO:0007669"/>
    <property type="project" value="TreeGrafter"/>
</dbReference>
<dbReference type="GO" id="GO:0034383">
    <property type="term" value="P:low-density lipoprotein particle clearance"/>
    <property type="evidence" value="ECO:0007669"/>
    <property type="project" value="TreeGrafter"/>
</dbReference>
<comment type="similarity">
    <text evidence="10">Belongs to the CD36 family.</text>
</comment>
<evidence type="ECO:0000313" key="34">
    <source>
        <dbReference type="EMBL" id="KAK0146625.1"/>
    </source>
</evidence>
<evidence type="ECO:0000256" key="25">
    <source>
        <dbReference type="ARBA" id="ARBA00023180"/>
    </source>
</evidence>
<keyword evidence="16" id="KW-0832">Ubl conjugation</keyword>
<evidence type="ECO:0000256" key="33">
    <source>
        <dbReference type="SAM" id="Phobius"/>
    </source>
</evidence>
<dbReference type="GO" id="GO:0005901">
    <property type="term" value="C:caveola"/>
    <property type="evidence" value="ECO:0007669"/>
    <property type="project" value="TreeGrafter"/>
</dbReference>
<protein>
    <recommendedName>
        <fullName evidence="11">Platelet glycoprotein 4</fullName>
    </recommendedName>
    <alternativeName>
        <fullName evidence="31">Glycoprotein IIIb</fullName>
    </alternativeName>
    <alternativeName>
        <fullName evidence="29">PAS IV</fullName>
    </alternativeName>
    <alternativeName>
        <fullName evidence="30">PAS-4</fullName>
    </alternativeName>
    <alternativeName>
        <fullName evidence="28">Platelet glycoprotein IV</fullName>
    </alternativeName>
</protein>